<dbReference type="Gene3D" id="2.40.10.220">
    <property type="entry name" value="predicted glycosyltransferase like domains"/>
    <property type="match status" value="1"/>
</dbReference>
<protein>
    <submittedName>
        <fullName evidence="3">Response regulator receiver</fullName>
    </submittedName>
</protein>
<feature type="domain" description="Response regulatory" evidence="2">
    <location>
        <begin position="11"/>
        <end position="129"/>
    </location>
</feature>
<dbReference type="RefSeq" id="WP_013504719.1">
    <property type="nucleotide sequence ID" value="NC_014836.1"/>
</dbReference>
<feature type="modified residue" description="4-aspartylphosphate" evidence="1">
    <location>
        <position position="62"/>
    </location>
</feature>
<dbReference type="Gene3D" id="3.40.50.2300">
    <property type="match status" value="1"/>
</dbReference>
<dbReference type="InterPro" id="IPR009875">
    <property type="entry name" value="PilZ_domain"/>
</dbReference>
<dbReference type="SUPFAM" id="SSF141371">
    <property type="entry name" value="PilZ domain-like"/>
    <property type="match status" value="1"/>
</dbReference>
<dbReference type="Proteomes" id="UP000002572">
    <property type="component" value="Chromosome"/>
</dbReference>
<dbReference type="InterPro" id="IPR052048">
    <property type="entry name" value="ST_Response_Regulator"/>
</dbReference>
<dbReference type="PROSITE" id="PS50110">
    <property type="entry name" value="RESPONSE_REGULATORY"/>
    <property type="match status" value="1"/>
</dbReference>
<dbReference type="SUPFAM" id="SSF52172">
    <property type="entry name" value="CheY-like"/>
    <property type="match status" value="1"/>
</dbReference>
<evidence type="ECO:0000256" key="1">
    <source>
        <dbReference type="PROSITE-ProRule" id="PRU00169"/>
    </source>
</evidence>
<keyword evidence="1" id="KW-0597">Phosphoprotein</keyword>
<reference evidence="3 4" key="1">
    <citation type="submission" date="2010-12" db="EMBL/GenBank/DDBJ databases">
        <title>Complete sequence of Desulfurispirillum indicum S5.</title>
        <authorList>
            <consortium name="US DOE Joint Genome Institute"/>
            <person name="Lucas S."/>
            <person name="Copeland A."/>
            <person name="Lapidus A."/>
            <person name="Cheng J.-F."/>
            <person name="Goodwin L."/>
            <person name="Pitluck S."/>
            <person name="Chertkov O."/>
            <person name="Held B."/>
            <person name="Detter J.C."/>
            <person name="Han C."/>
            <person name="Tapia R."/>
            <person name="Land M."/>
            <person name="Hauser L."/>
            <person name="Kyrpides N."/>
            <person name="Ivanova N."/>
            <person name="Mikhailova N."/>
            <person name="Haggblom M."/>
            <person name="Rauschenbach I."/>
            <person name="Bini E."/>
            <person name="Woyke T."/>
        </authorList>
    </citation>
    <scope>NUCLEOTIDE SEQUENCE [LARGE SCALE GENOMIC DNA]</scope>
    <source>
        <strain evidence="4">ATCC BAA-1389 / DSM 22839 / S5</strain>
    </source>
</reference>
<keyword evidence="4" id="KW-1185">Reference proteome</keyword>
<dbReference type="GO" id="GO:0035438">
    <property type="term" value="F:cyclic-di-GMP binding"/>
    <property type="evidence" value="ECO:0007669"/>
    <property type="project" value="InterPro"/>
</dbReference>
<dbReference type="PANTHER" id="PTHR43228:SF1">
    <property type="entry name" value="TWO-COMPONENT RESPONSE REGULATOR ARR22"/>
    <property type="match status" value="1"/>
</dbReference>
<dbReference type="HOGENOM" id="CLU_1076567_0_0_0"/>
<dbReference type="InterPro" id="IPR011006">
    <property type="entry name" value="CheY-like_superfamily"/>
</dbReference>
<dbReference type="Pfam" id="PF00072">
    <property type="entry name" value="Response_reg"/>
    <property type="match status" value="1"/>
</dbReference>
<dbReference type="EMBL" id="CP002432">
    <property type="protein sequence ID" value="ADU64830.1"/>
    <property type="molecule type" value="Genomic_DNA"/>
</dbReference>
<dbReference type="GO" id="GO:0000160">
    <property type="term" value="P:phosphorelay signal transduction system"/>
    <property type="evidence" value="ECO:0007669"/>
    <property type="project" value="InterPro"/>
</dbReference>
<dbReference type="AlphaFoldDB" id="E6W4V2"/>
<evidence type="ECO:0000313" key="3">
    <source>
        <dbReference type="EMBL" id="ADU64830.1"/>
    </source>
</evidence>
<dbReference type="PANTHER" id="PTHR43228">
    <property type="entry name" value="TWO-COMPONENT RESPONSE REGULATOR"/>
    <property type="match status" value="1"/>
</dbReference>
<sequence>MEREIMLEDKTVLVVEDSSTMRRIIVSIIRDHLGCQHILEAANGREALAIIYSHPIEWIFCDWEMPDMSGHDLLREVRATPSMIDIPFIMITTRKDKESIVAAIQAGASSYIVKPFTPRIITEKVEGIFNQRERRRAERVMAVGDLAVEVVIDGKVSYKAFLKDISVTGAQIQVVRTFSKETAIYDRIGLRFHNSLAQELQIIEVTGVLMRTQAFHNLLLKHDHVRAAFQFLPMDPDQRRLIINFVDSLEQLKCQRNGE</sequence>
<dbReference type="eggNOG" id="COG0745">
    <property type="taxonomic scope" value="Bacteria"/>
</dbReference>
<name>E6W4V2_DESIS</name>
<dbReference type="STRING" id="653733.Selin_0071"/>
<dbReference type="Pfam" id="PF07238">
    <property type="entry name" value="PilZ"/>
    <property type="match status" value="1"/>
</dbReference>
<organism evidence="3 4">
    <name type="scientific">Desulfurispirillum indicum (strain ATCC BAA-1389 / DSM 22839 / S5)</name>
    <dbReference type="NCBI Taxonomy" id="653733"/>
    <lineage>
        <taxon>Bacteria</taxon>
        <taxon>Pseudomonadati</taxon>
        <taxon>Chrysiogenota</taxon>
        <taxon>Chrysiogenia</taxon>
        <taxon>Chrysiogenales</taxon>
        <taxon>Chrysiogenaceae</taxon>
        <taxon>Desulfurispirillum</taxon>
    </lineage>
</organism>
<evidence type="ECO:0000259" key="2">
    <source>
        <dbReference type="PROSITE" id="PS50110"/>
    </source>
</evidence>
<gene>
    <name evidence="3" type="ordered locus">Selin_0071</name>
</gene>
<dbReference type="SMART" id="SM00448">
    <property type="entry name" value="REC"/>
    <property type="match status" value="1"/>
</dbReference>
<dbReference type="InParanoid" id="E6W4V2"/>
<dbReference type="KEGG" id="din:Selin_0071"/>
<dbReference type="InterPro" id="IPR001789">
    <property type="entry name" value="Sig_transdc_resp-reg_receiver"/>
</dbReference>
<evidence type="ECO:0000313" key="4">
    <source>
        <dbReference type="Proteomes" id="UP000002572"/>
    </source>
</evidence>
<proteinExistence type="predicted"/>
<accession>E6W4V2</accession>